<dbReference type="InterPro" id="IPR002156">
    <property type="entry name" value="RNaseH_domain"/>
</dbReference>
<evidence type="ECO:0000313" key="4">
    <source>
        <dbReference type="Proteomes" id="UP000765509"/>
    </source>
</evidence>
<proteinExistence type="predicted"/>
<organism evidence="3 4">
    <name type="scientific">Austropuccinia psidii MF-1</name>
    <dbReference type="NCBI Taxonomy" id="1389203"/>
    <lineage>
        <taxon>Eukaryota</taxon>
        <taxon>Fungi</taxon>
        <taxon>Dikarya</taxon>
        <taxon>Basidiomycota</taxon>
        <taxon>Pucciniomycotina</taxon>
        <taxon>Pucciniomycetes</taxon>
        <taxon>Pucciniales</taxon>
        <taxon>Sphaerophragmiaceae</taxon>
        <taxon>Austropuccinia</taxon>
    </lineage>
</organism>
<evidence type="ECO:0000256" key="1">
    <source>
        <dbReference type="SAM" id="MobiDB-lite"/>
    </source>
</evidence>
<keyword evidence="4" id="KW-1185">Reference proteome</keyword>
<protein>
    <recommendedName>
        <fullName evidence="2">RNase H type-1 domain-containing protein</fullName>
    </recommendedName>
</protein>
<evidence type="ECO:0000313" key="3">
    <source>
        <dbReference type="EMBL" id="MBW0536211.1"/>
    </source>
</evidence>
<gene>
    <name evidence="3" type="ORF">O181_075926</name>
</gene>
<feature type="domain" description="RNase H type-1" evidence="2">
    <location>
        <begin position="1"/>
        <end position="136"/>
    </location>
</feature>
<dbReference type="EMBL" id="AVOT02040964">
    <property type="protein sequence ID" value="MBW0536211.1"/>
    <property type="molecule type" value="Genomic_DNA"/>
</dbReference>
<accession>A0A9Q3FFD8</accession>
<name>A0A9Q3FFD8_9BASI</name>
<dbReference type="PROSITE" id="PS50879">
    <property type="entry name" value="RNASE_H_1"/>
    <property type="match status" value="1"/>
</dbReference>
<dbReference type="Gene3D" id="3.30.420.10">
    <property type="entry name" value="Ribonuclease H-like superfamily/Ribonuclease H"/>
    <property type="match status" value="1"/>
</dbReference>
<sequence>MDGSDIPNKSKGAEAVIMPTGPAVNRHITKTTLSTNFESELVGLKLAIELIRRVLYSKRERQETIGKVHIFCDNQGALRKVANPTIPSTGQHLYLQISNQLLSLSQLMTINLTWCPGHKGIEGNKKADTEAKKATSNPLTQQQALPTSRAKIKQKIM</sequence>
<dbReference type="Proteomes" id="UP000765509">
    <property type="component" value="Unassembled WGS sequence"/>
</dbReference>
<dbReference type="GO" id="GO:0004523">
    <property type="term" value="F:RNA-DNA hybrid ribonuclease activity"/>
    <property type="evidence" value="ECO:0007669"/>
    <property type="project" value="InterPro"/>
</dbReference>
<dbReference type="InterPro" id="IPR036397">
    <property type="entry name" value="RNaseH_sf"/>
</dbReference>
<dbReference type="SUPFAM" id="SSF53098">
    <property type="entry name" value="Ribonuclease H-like"/>
    <property type="match status" value="1"/>
</dbReference>
<dbReference type="GO" id="GO:0003676">
    <property type="term" value="F:nucleic acid binding"/>
    <property type="evidence" value="ECO:0007669"/>
    <property type="project" value="InterPro"/>
</dbReference>
<dbReference type="Pfam" id="PF00075">
    <property type="entry name" value="RNase_H"/>
    <property type="match status" value="1"/>
</dbReference>
<comment type="caution">
    <text evidence="3">The sequence shown here is derived from an EMBL/GenBank/DDBJ whole genome shotgun (WGS) entry which is preliminary data.</text>
</comment>
<dbReference type="InterPro" id="IPR012337">
    <property type="entry name" value="RNaseH-like_sf"/>
</dbReference>
<dbReference type="CDD" id="cd09276">
    <property type="entry name" value="Rnase_HI_RT_non_LTR"/>
    <property type="match status" value="1"/>
</dbReference>
<dbReference type="AlphaFoldDB" id="A0A9Q3FFD8"/>
<evidence type="ECO:0000259" key="2">
    <source>
        <dbReference type="PROSITE" id="PS50879"/>
    </source>
</evidence>
<dbReference type="OrthoDB" id="3265515at2759"/>
<feature type="region of interest" description="Disordered" evidence="1">
    <location>
        <begin position="126"/>
        <end position="157"/>
    </location>
</feature>
<reference evidence="3" key="1">
    <citation type="submission" date="2021-03" db="EMBL/GenBank/DDBJ databases">
        <title>Draft genome sequence of rust myrtle Austropuccinia psidii MF-1, a brazilian biotype.</title>
        <authorList>
            <person name="Quecine M.C."/>
            <person name="Pachon D.M.R."/>
            <person name="Bonatelli M.L."/>
            <person name="Correr F.H."/>
            <person name="Franceschini L.M."/>
            <person name="Leite T.F."/>
            <person name="Margarido G.R.A."/>
            <person name="Almeida C.A."/>
            <person name="Ferrarezi J.A."/>
            <person name="Labate C.A."/>
        </authorList>
    </citation>
    <scope>NUCLEOTIDE SEQUENCE</scope>
    <source>
        <strain evidence="3">MF-1</strain>
    </source>
</reference>
<feature type="compositionally biased region" description="Polar residues" evidence="1">
    <location>
        <begin position="134"/>
        <end position="146"/>
    </location>
</feature>